<feature type="domain" description="ABC transporter" evidence="5">
    <location>
        <begin position="21"/>
        <end position="255"/>
    </location>
</feature>
<gene>
    <name evidence="6" type="ORF">BHE16_01020</name>
</gene>
<dbReference type="KEGG" id="nae:BHE16_01020"/>
<name>A0A1L2ZLD9_9MICC</name>
<dbReference type="GO" id="GO:0016887">
    <property type="term" value="F:ATP hydrolysis activity"/>
    <property type="evidence" value="ECO:0007669"/>
    <property type="project" value="InterPro"/>
</dbReference>
<keyword evidence="4" id="KW-0067">ATP-binding</keyword>
<dbReference type="STRING" id="556325.BHE16_01020"/>
<dbReference type="InterPro" id="IPR003593">
    <property type="entry name" value="AAA+_ATPase"/>
</dbReference>
<evidence type="ECO:0000256" key="4">
    <source>
        <dbReference type="ARBA" id="ARBA00022840"/>
    </source>
</evidence>
<evidence type="ECO:0000256" key="2">
    <source>
        <dbReference type="ARBA" id="ARBA00022448"/>
    </source>
</evidence>
<dbReference type="PROSITE" id="PS00211">
    <property type="entry name" value="ABC_TRANSPORTER_1"/>
    <property type="match status" value="1"/>
</dbReference>
<evidence type="ECO:0000313" key="7">
    <source>
        <dbReference type="Proteomes" id="UP000183530"/>
    </source>
</evidence>
<dbReference type="FunFam" id="3.40.50.300:FF:000134">
    <property type="entry name" value="Iron-enterobactin ABC transporter ATP-binding protein"/>
    <property type="match status" value="1"/>
</dbReference>
<sequence>MLRRRTGTAARSAAESHPLAIEIANVSVRYGQNVALSGVDFELPRGELCGLVGVNGSGKSTLFKSIMGLVTPLSGTVQVFGHTSLEARRLGLLSYVPQSEAVDWDFPLSVREVVMMGRYGHMNFIRQVTAADRRAVDEALERVDLTDLQHRQIGELSGGQRKRAFVARGLAQDCQLLLLDEPFAGVDVSSERLISDLLRDYAASGRTVLISTHDLASVPKLCSSAVLLQRRVVAAGDPAAVLTIENIEQAFGSRIKE</sequence>
<dbReference type="GO" id="GO:0005524">
    <property type="term" value="F:ATP binding"/>
    <property type="evidence" value="ECO:0007669"/>
    <property type="project" value="UniProtKB-KW"/>
</dbReference>
<dbReference type="Proteomes" id="UP000183530">
    <property type="component" value="Chromosome"/>
</dbReference>
<dbReference type="CDD" id="cd03235">
    <property type="entry name" value="ABC_Metallic_Cations"/>
    <property type="match status" value="1"/>
</dbReference>
<dbReference type="InterPro" id="IPR017871">
    <property type="entry name" value="ABC_transporter-like_CS"/>
</dbReference>
<dbReference type="SMART" id="SM00382">
    <property type="entry name" value="AAA"/>
    <property type="match status" value="1"/>
</dbReference>
<dbReference type="InterPro" id="IPR003439">
    <property type="entry name" value="ABC_transporter-like_ATP-bd"/>
</dbReference>
<dbReference type="InterPro" id="IPR050153">
    <property type="entry name" value="Metal_Ion_Import_ABC"/>
</dbReference>
<evidence type="ECO:0000256" key="3">
    <source>
        <dbReference type="ARBA" id="ARBA00022741"/>
    </source>
</evidence>
<comment type="similarity">
    <text evidence="1">Belongs to the ABC transporter superfamily.</text>
</comment>
<organism evidence="6 7">
    <name type="scientific">Neomicrococcus aestuarii</name>
    <dbReference type="NCBI Taxonomy" id="556325"/>
    <lineage>
        <taxon>Bacteria</taxon>
        <taxon>Bacillati</taxon>
        <taxon>Actinomycetota</taxon>
        <taxon>Actinomycetes</taxon>
        <taxon>Micrococcales</taxon>
        <taxon>Micrococcaceae</taxon>
        <taxon>Neomicrococcus</taxon>
    </lineage>
</organism>
<dbReference type="PANTHER" id="PTHR42734:SF5">
    <property type="entry name" value="IRON TRANSPORT SYSTEM ATP-BINDING PROTEIN HI_0361-RELATED"/>
    <property type="match status" value="1"/>
</dbReference>
<evidence type="ECO:0000313" key="6">
    <source>
        <dbReference type="EMBL" id="APF39832.1"/>
    </source>
</evidence>
<evidence type="ECO:0000256" key="1">
    <source>
        <dbReference type="ARBA" id="ARBA00005417"/>
    </source>
</evidence>
<dbReference type="EMBL" id="CP018135">
    <property type="protein sequence ID" value="APF39832.1"/>
    <property type="molecule type" value="Genomic_DNA"/>
</dbReference>
<dbReference type="Gene3D" id="3.40.50.300">
    <property type="entry name" value="P-loop containing nucleotide triphosphate hydrolases"/>
    <property type="match status" value="1"/>
</dbReference>
<dbReference type="OrthoDB" id="5296765at2"/>
<accession>A0A1L2ZLD9</accession>
<dbReference type="AlphaFoldDB" id="A0A1L2ZLD9"/>
<dbReference type="PROSITE" id="PS50893">
    <property type="entry name" value="ABC_TRANSPORTER_2"/>
    <property type="match status" value="1"/>
</dbReference>
<evidence type="ECO:0000259" key="5">
    <source>
        <dbReference type="PROSITE" id="PS50893"/>
    </source>
</evidence>
<keyword evidence="3" id="KW-0547">Nucleotide-binding</keyword>
<dbReference type="SUPFAM" id="SSF52540">
    <property type="entry name" value="P-loop containing nucleoside triphosphate hydrolases"/>
    <property type="match status" value="1"/>
</dbReference>
<dbReference type="PANTHER" id="PTHR42734">
    <property type="entry name" value="METAL TRANSPORT SYSTEM ATP-BINDING PROTEIN TM_0124-RELATED"/>
    <property type="match status" value="1"/>
</dbReference>
<keyword evidence="2" id="KW-0813">Transport</keyword>
<proteinExistence type="inferred from homology"/>
<dbReference type="InterPro" id="IPR027417">
    <property type="entry name" value="P-loop_NTPase"/>
</dbReference>
<keyword evidence="7" id="KW-1185">Reference proteome</keyword>
<reference evidence="6 7" key="1">
    <citation type="submission" date="2016-11" db="EMBL/GenBank/DDBJ databases">
        <title>Genome sequencing of Zhihengliuella aestuarii B18 antagonistic to Plasmodiophora brassicae.</title>
        <authorList>
            <person name="Luo Y."/>
        </authorList>
    </citation>
    <scope>NUCLEOTIDE SEQUENCE [LARGE SCALE GENOMIC DNA]</scope>
    <source>
        <strain evidence="6 7">B18</strain>
    </source>
</reference>
<dbReference type="Pfam" id="PF00005">
    <property type="entry name" value="ABC_tran"/>
    <property type="match status" value="1"/>
</dbReference>
<dbReference type="RefSeq" id="WP_071893307.1">
    <property type="nucleotide sequence ID" value="NZ_CP018135.1"/>
</dbReference>
<protein>
    <submittedName>
        <fullName evidence="6">ABC transporter</fullName>
    </submittedName>
</protein>